<evidence type="ECO:0000313" key="2">
    <source>
        <dbReference type="RefSeq" id="XP_027773021.1"/>
    </source>
</evidence>
<reference evidence="2 3" key="2">
    <citation type="submission" date="2025-05" db="UniProtKB">
        <authorList>
            <consortium name="RefSeq"/>
        </authorList>
    </citation>
    <scope>IDENTIFICATION</scope>
</reference>
<name>A0ABM1VBA3_SOLPN</name>
<dbReference type="RefSeq" id="XP_027773022.1">
    <property type="nucleotide sequence ID" value="XM_027917221.1"/>
</dbReference>
<gene>
    <name evidence="2 3" type="primary">LOC107020340</name>
</gene>
<evidence type="ECO:0000313" key="3">
    <source>
        <dbReference type="RefSeq" id="XP_027773022.1"/>
    </source>
</evidence>
<dbReference type="GeneID" id="107020340"/>
<sequence length="114" mass="13015">MLAKLSKVRSSTFKLRGHQFPIRISNTLVRSSTFKSYGDQGIDSYSTILVLLSQNSEDGNVERFDFIIVDEENKSFEGISFNSFFGEGTGIFRYKFRSLKGFEEDLKFSLMQVG</sequence>
<dbReference type="RefSeq" id="XP_027773021.1">
    <property type="nucleotide sequence ID" value="XM_027917220.1"/>
</dbReference>
<evidence type="ECO:0000313" key="1">
    <source>
        <dbReference type="Proteomes" id="UP000694930"/>
    </source>
</evidence>
<accession>A0ABM1VBA3</accession>
<reference evidence="1" key="1">
    <citation type="journal article" date="2014" name="Nat. Genet.">
        <title>The genome of the stress-tolerant wild tomato species Solanum pennellii.</title>
        <authorList>
            <person name="Bolger A."/>
            <person name="Scossa F."/>
            <person name="Bolger M.E."/>
            <person name="Lanz C."/>
            <person name="Maumus F."/>
            <person name="Tohge T."/>
            <person name="Quesneville H."/>
            <person name="Alseekh S."/>
            <person name="Sorensen I."/>
            <person name="Lichtenstein G."/>
            <person name="Fich E.A."/>
            <person name="Conte M."/>
            <person name="Keller H."/>
            <person name="Schneeberger K."/>
            <person name="Schwacke R."/>
            <person name="Ofner I."/>
            <person name="Vrebalov J."/>
            <person name="Xu Y."/>
            <person name="Osorio S."/>
            <person name="Aflitos S.A."/>
            <person name="Schijlen E."/>
            <person name="Jimenez-Gomez J.M."/>
            <person name="Ryngajllo M."/>
            <person name="Kimura S."/>
            <person name="Kumar R."/>
            <person name="Koenig D."/>
            <person name="Headland L.R."/>
            <person name="Maloof J.N."/>
            <person name="Sinha N."/>
            <person name="van Ham R.C."/>
            <person name="Lankhorst R.K."/>
            <person name="Mao L."/>
            <person name="Vogel A."/>
            <person name="Arsova B."/>
            <person name="Panstruga R."/>
            <person name="Fei Z."/>
            <person name="Rose J.K."/>
            <person name="Zamir D."/>
            <person name="Carrari F."/>
            <person name="Giovannoni J.J."/>
            <person name="Weigel D."/>
            <person name="Usadel B."/>
            <person name="Fernie A.R."/>
        </authorList>
    </citation>
    <scope>NUCLEOTIDE SEQUENCE [LARGE SCALE GENOMIC DNA]</scope>
</reference>
<organism evidence="1 2">
    <name type="scientific">Solanum pennellii</name>
    <name type="common">Tomato</name>
    <name type="synonym">Lycopersicon pennellii</name>
    <dbReference type="NCBI Taxonomy" id="28526"/>
    <lineage>
        <taxon>Eukaryota</taxon>
        <taxon>Viridiplantae</taxon>
        <taxon>Streptophyta</taxon>
        <taxon>Embryophyta</taxon>
        <taxon>Tracheophyta</taxon>
        <taxon>Spermatophyta</taxon>
        <taxon>Magnoliopsida</taxon>
        <taxon>eudicotyledons</taxon>
        <taxon>Gunneridae</taxon>
        <taxon>Pentapetalae</taxon>
        <taxon>asterids</taxon>
        <taxon>lamiids</taxon>
        <taxon>Solanales</taxon>
        <taxon>Solanaceae</taxon>
        <taxon>Solanoideae</taxon>
        <taxon>Solaneae</taxon>
        <taxon>Solanum</taxon>
        <taxon>Solanum subgen. Lycopersicon</taxon>
    </lineage>
</organism>
<protein>
    <submittedName>
        <fullName evidence="2 3">Uncharacterized protein LOC107020340</fullName>
    </submittedName>
</protein>
<dbReference type="Proteomes" id="UP000694930">
    <property type="component" value="Chromosome 5"/>
</dbReference>
<keyword evidence="1" id="KW-1185">Reference proteome</keyword>
<proteinExistence type="predicted"/>